<keyword evidence="2" id="KW-0812">Transmembrane</keyword>
<evidence type="ECO:0000256" key="1">
    <source>
        <dbReference type="SAM" id="MobiDB-lite"/>
    </source>
</evidence>
<accession>A0A8I0P094</accession>
<organism evidence="3 4">
    <name type="scientific">Streptomyces stelliscabiei</name>
    <dbReference type="NCBI Taxonomy" id="146820"/>
    <lineage>
        <taxon>Bacteria</taxon>
        <taxon>Bacillati</taxon>
        <taxon>Actinomycetota</taxon>
        <taxon>Actinomycetes</taxon>
        <taxon>Kitasatosporales</taxon>
        <taxon>Streptomycetaceae</taxon>
        <taxon>Streptomyces</taxon>
    </lineage>
</organism>
<proteinExistence type="predicted"/>
<feature type="region of interest" description="Disordered" evidence="1">
    <location>
        <begin position="1"/>
        <end position="26"/>
    </location>
</feature>
<keyword evidence="2" id="KW-1133">Transmembrane helix</keyword>
<dbReference type="RefSeq" id="WP_225966611.1">
    <property type="nucleotide sequence ID" value="NZ_JADBGF010000001.1"/>
</dbReference>
<feature type="compositionally biased region" description="Pro residues" evidence="1">
    <location>
        <begin position="1"/>
        <end position="21"/>
    </location>
</feature>
<protein>
    <submittedName>
        <fullName evidence="3">Uncharacterized protein</fullName>
    </submittedName>
</protein>
<feature type="transmembrane region" description="Helical" evidence="2">
    <location>
        <begin position="29"/>
        <end position="50"/>
    </location>
</feature>
<keyword evidence="4" id="KW-1185">Reference proteome</keyword>
<sequence>MQPQQPTQPPASPPPPAPTTPPTGGRGPLVAVLLVGLLLGGGGVGTAWVLTGSGESPGSSSGPAADAQGACAALAGFDPSKYTAKGDEGKVALYRWNGAVVLSEAAAAADRAYKPLADALRRASRRQQVVFEFDAQVKKDIAQSRKICADL</sequence>
<keyword evidence="2" id="KW-0472">Membrane</keyword>
<dbReference type="AlphaFoldDB" id="A0A8I0P094"/>
<dbReference type="EMBL" id="JADBGF010000001">
    <property type="protein sequence ID" value="MBE1595044.1"/>
    <property type="molecule type" value="Genomic_DNA"/>
</dbReference>
<comment type="caution">
    <text evidence="3">The sequence shown here is derived from an EMBL/GenBank/DDBJ whole genome shotgun (WGS) entry which is preliminary data.</text>
</comment>
<evidence type="ECO:0000313" key="4">
    <source>
        <dbReference type="Proteomes" id="UP000629287"/>
    </source>
</evidence>
<dbReference type="GeneID" id="86825783"/>
<reference evidence="3 4" key="1">
    <citation type="submission" date="2020-10" db="EMBL/GenBank/DDBJ databases">
        <title>Sequencing the genomes of 1000 actinobacteria strains.</title>
        <authorList>
            <person name="Klenk H.-P."/>
        </authorList>
    </citation>
    <scope>NUCLEOTIDE SEQUENCE [LARGE SCALE GENOMIC DNA]</scope>
    <source>
        <strain evidence="3 4">DSM 41803</strain>
    </source>
</reference>
<dbReference type="Proteomes" id="UP000629287">
    <property type="component" value="Unassembled WGS sequence"/>
</dbReference>
<gene>
    <name evidence="3" type="ORF">H4687_001173</name>
</gene>
<name>A0A8I0P094_9ACTN</name>
<evidence type="ECO:0000313" key="3">
    <source>
        <dbReference type="EMBL" id="MBE1595044.1"/>
    </source>
</evidence>
<evidence type="ECO:0000256" key="2">
    <source>
        <dbReference type="SAM" id="Phobius"/>
    </source>
</evidence>